<gene>
    <name evidence="7" type="ORF">ACFQRL_06810</name>
</gene>
<keyword evidence="4" id="KW-0560">Oxidoreductase</keyword>
<organism evidence="7 8">
    <name type="scientific">Microbacterium fluvii</name>
    <dbReference type="NCBI Taxonomy" id="415215"/>
    <lineage>
        <taxon>Bacteria</taxon>
        <taxon>Bacillati</taxon>
        <taxon>Actinomycetota</taxon>
        <taxon>Actinomycetes</taxon>
        <taxon>Micrococcales</taxon>
        <taxon>Microbacteriaceae</taxon>
        <taxon>Microbacterium</taxon>
    </lineage>
</organism>
<keyword evidence="3" id="KW-0274">FAD</keyword>
<evidence type="ECO:0000256" key="5">
    <source>
        <dbReference type="ARBA" id="ARBA00023033"/>
    </source>
</evidence>
<name>A0ABW2HBF5_9MICO</name>
<evidence type="ECO:0000256" key="2">
    <source>
        <dbReference type="ARBA" id="ARBA00022630"/>
    </source>
</evidence>
<feature type="domain" description="FAD-binding" evidence="6">
    <location>
        <begin position="10"/>
        <end position="346"/>
    </location>
</feature>
<dbReference type="InterPro" id="IPR002938">
    <property type="entry name" value="FAD-bd"/>
</dbReference>
<dbReference type="PRINTS" id="PR00420">
    <property type="entry name" value="RNGMNOXGNASE"/>
</dbReference>
<dbReference type="Gene3D" id="3.50.50.60">
    <property type="entry name" value="FAD/NAD(P)-binding domain"/>
    <property type="match status" value="1"/>
</dbReference>
<dbReference type="InterPro" id="IPR036188">
    <property type="entry name" value="FAD/NAD-bd_sf"/>
</dbReference>
<reference evidence="8" key="1">
    <citation type="journal article" date="2019" name="Int. J. Syst. Evol. Microbiol.">
        <title>The Global Catalogue of Microorganisms (GCM) 10K type strain sequencing project: providing services to taxonomists for standard genome sequencing and annotation.</title>
        <authorList>
            <consortium name="The Broad Institute Genomics Platform"/>
            <consortium name="The Broad Institute Genome Sequencing Center for Infectious Disease"/>
            <person name="Wu L."/>
            <person name="Ma J."/>
        </authorList>
    </citation>
    <scope>NUCLEOTIDE SEQUENCE [LARGE SCALE GENOMIC DNA]</scope>
    <source>
        <strain evidence="8">CGMCC 1.15772</strain>
    </source>
</reference>
<dbReference type="PANTHER" id="PTHR13789">
    <property type="entry name" value="MONOOXYGENASE"/>
    <property type="match status" value="1"/>
</dbReference>
<dbReference type="SUPFAM" id="SSF51905">
    <property type="entry name" value="FAD/NAD(P)-binding domain"/>
    <property type="match status" value="1"/>
</dbReference>
<proteinExistence type="predicted"/>
<accession>A0ABW2HBF5</accession>
<evidence type="ECO:0000256" key="3">
    <source>
        <dbReference type="ARBA" id="ARBA00022827"/>
    </source>
</evidence>
<keyword evidence="5" id="KW-0503">Monooxygenase</keyword>
<sequence length="369" mass="39619">MKTEELRTLRIAIVGGGYGGAAAAVALRHAGAQNVHVYEQAAALAPIGAGIGIRPPAVELFRTWGIWDEIAKVSGASDHLEILTADGTMVLAQEEWPGLNDYAQPNHNRIIHRGDFIDVLLGALPADSVHLGHRLESIVDDGATATLRFANGEVVEADLVIAADGIRSVVRHALFSQKPPVFAHEHAYRIVVPIDQSHGLVSDANPRFYIGRDGVIAYNLPLAYRGELSYDITAPSDDDTWAPEISNDYLVSLLDGFDERIVAVARELDIDQVTSRSVYDIDAVDTWHTDSVALLGDAAHAMLHHQGWGANSAILDAEGLATALVAADTVSEALAAYQAVRKPMTDHLQAISRQGWNGEQVESAFPANA</sequence>
<protein>
    <submittedName>
        <fullName evidence="7">FAD-dependent oxidoreductase</fullName>
    </submittedName>
</protein>
<evidence type="ECO:0000256" key="4">
    <source>
        <dbReference type="ARBA" id="ARBA00023002"/>
    </source>
</evidence>
<evidence type="ECO:0000256" key="1">
    <source>
        <dbReference type="ARBA" id="ARBA00001974"/>
    </source>
</evidence>
<dbReference type="InterPro" id="IPR050493">
    <property type="entry name" value="FAD-dep_Monooxygenase_BioMet"/>
</dbReference>
<dbReference type="PANTHER" id="PTHR13789:SF318">
    <property type="entry name" value="GERANYLGERANYL DIPHOSPHATE REDUCTASE"/>
    <property type="match status" value="1"/>
</dbReference>
<dbReference type="RefSeq" id="WP_262873548.1">
    <property type="nucleotide sequence ID" value="NZ_BAABKW010000002.1"/>
</dbReference>
<dbReference type="Proteomes" id="UP001596507">
    <property type="component" value="Unassembled WGS sequence"/>
</dbReference>
<evidence type="ECO:0000259" key="6">
    <source>
        <dbReference type="Pfam" id="PF01494"/>
    </source>
</evidence>
<comment type="cofactor">
    <cofactor evidence="1">
        <name>FAD</name>
        <dbReference type="ChEBI" id="CHEBI:57692"/>
    </cofactor>
</comment>
<comment type="caution">
    <text evidence="7">The sequence shown here is derived from an EMBL/GenBank/DDBJ whole genome shotgun (WGS) entry which is preliminary data.</text>
</comment>
<dbReference type="EMBL" id="JBHTBE010000001">
    <property type="protein sequence ID" value="MFC7268663.1"/>
    <property type="molecule type" value="Genomic_DNA"/>
</dbReference>
<keyword evidence="2" id="KW-0285">Flavoprotein</keyword>
<keyword evidence="8" id="KW-1185">Reference proteome</keyword>
<dbReference type="Pfam" id="PF01494">
    <property type="entry name" value="FAD_binding_3"/>
    <property type="match status" value="1"/>
</dbReference>
<evidence type="ECO:0000313" key="7">
    <source>
        <dbReference type="EMBL" id="MFC7268663.1"/>
    </source>
</evidence>
<evidence type="ECO:0000313" key="8">
    <source>
        <dbReference type="Proteomes" id="UP001596507"/>
    </source>
</evidence>